<sequence length="187" mass="20746">MKKRLFLKAFTLGELLLVIAIIGLLAGVILTSSFQAMAKARDSARLQDIQQISQSLLLYYTSYGFFPTSADNDCSFYGVNWDAGNKILGETEDFIKPLIDTGFLNIIPKEKKGSIIHGRTCVYRYARVQNPCGCADGWYAALYASCESPYCPVEERPSCCTNKDYPDTGDGTGKNDAYDIAIFLKEK</sequence>
<organism evidence="1 2">
    <name type="scientific">bacterium (Candidatus Gribaldobacteria) CG_4_10_14_0_8_um_filter_33_9</name>
    <dbReference type="NCBI Taxonomy" id="2014266"/>
    <lineage>
        <taxon>Bacteria</taxon>
        <taxon>Candidatus Gribaldobacteria</taxon>
    </lineage>
</organism>
<dbReference type="Gene3D" id="3.30.700.10">
    <property type="entry name" value="Glycoprotein, Type 4 Pilin"/>
    <property type="match status" value="1"/>
</dbReference>
<gene>
    <name evidence="1" type="ORF">COY61_00285</name>
</gene>
<dbReference type="EMBL" id="PFMI01000007">
    <property type="protein sequence ID" value="PIZ01226.1"/>
    <property type="molecule type" value="Genomic_DNA"/>
</dbReference>
<dbReference type="AlphaFoldDB" id="A0A2M7RQ25"/>
<name>A0A2M7RQ25_9BACT</name>
<proteinExistence type="predicted"/>
<dbReference type="SUPFAM" id="SSF54523">
    <property type="entry name" value="Pili subunits"/>
    <property type="match status" value="1"/>
</dbReference>
<evidence type="ECO:0000313" key="2">
    <source>
        <dbReference type="Proteomes" id="UP000229371"/>
    </source>
</evidence>
<reference evidence="2" key="1">
    <citation type="submission" date="2017-09" db="EMBL/GenBank/DDBJ databases">
        <title>Depth-based differentiation of microbial function through sediment-hosted aquifers and enrichment of novel symbionts in the deep terrestrial subsurface.</title>
        <authorList>
            <person name="Probst A.J."/>
            <person name="Ladd B."/>
            <person name="Jarett J.K."/>
            <person name="Geller-Mcgrath D.E."/>
            <person name="Sieber C.M.K."/>
            <person name="Emerson J.B."/>
            <person name="Anantharaman K."/>
            <person name="Thomas B.C."/>
            <person name="Malmstrom R."/>
            <person name="Stieglmeier M."/>
            <person name="Klingl A."/>
            <person name="Woyke T."/>
            <person name="Ryan C.M."/>
            <person name="Banfield J.F."/>
        </authorList>
    </citation>
    <scope>NUCLEOTIDE SEQUENCE [LARGE SCALE GENOMIC DNA]</scope>
</reference>
<evidence type="ECO:0008006" key="3">
    <source>
        <dbReference type="Google" id="ProtNLM"/>
    </source>
</evidence>
<accession>A0A2M7RQ25</accession>
<protein>
    <recommendedName>
        <fullName evidence="3">Type II secretion system protein GspG C-terminal domain-containing protein</fullName>
    </recommendedName>
</protein>
<dbReference type="PANTHER" id="PTHR30093">
    <property type="entry name" value="GENERAL SECRETION PATHWAY PROTEIN G"/>
    <property type="match status" value="1"/>
</dbReference>
<dbReference type="InterPro" id="IPR045584">
    <property type="entry name" value="Pilin-like"/>
</dbReference>
<evidence type="ECO:0000313" key="1">
    <source>
        <dbReference type="EMBL" id="PIZ01226.1"/>
    </source>
</evidence>
<comment type="caution">
    <text evidence="1">The sequence shown here is derived from an EMBL/GenBank/DDBJ whole genome shotgun (WGS) entry which is preliminary data.</text>
</comment>
<dbReference type="Proteomes" id="UP000229371">
    <property type="component" value="Unassembled WGS sequence"/>
</dbReference>